<keyword evidence="6" id="KW-1185">Reference proteome</keyword>
<organism evidence="5 6">
    <name type="scientific">Toxocara canis</name>
    <name type="common">Canine roundworm</name>
    <dbReference type="NCBI Taxonomy" id="6265"/>
    <lineage>
        <taxon>Eukaryota</taxon>
        <taxon>Metazoa</taxon>
        <taxon>Ecdysozoa</taxon>
        <taxon>Nematoda</taxon>
        <taxon>Chromadorea</taxon>
        <taxon>Rhabditida</taxon>
        <taxon>Spirurina</taxon>
        <taxon>Ascaridomorpha</taxon>
        <taxon>Ascaridoidea</taxon>
        <taxon>Toxocaridae</taxon>
        <taxon>Toxocara</taxon>
    </lineage>
</organism>
<keyword evidence="2" id="KW-0862">Zinc</keyword>
<dbReference type="OrthoDB" id="10068367at2759"/>
<keyword evidence="3" id="KW-0440">LIM domain</keyword>
<feature type="domain" description="LIM zinc-binding" evidence="4">
    <location>
        <begin position="7"/>
        <end position="34"/>
    </location>
</feature>
<protein>
    <submittedName>
        <fullName evidence="5">Mechanosensory protein 3</fullName>
    </submittedName>
</protein>
<evidence type="ECO:0000259" key="4">
    <source>
        <dbReference type="Pfam" id="PF00412"/>
    </source>
</evidence>
<reference evidence="5 6" key="1">
    <citation type="submission" date="2014-11" db="EMBL/GenBank/DDBJ databases">
        <title>Genetic blueprint of the zoonotic pathogen Toxocara canis.</title>
        <authorList>
            <person name="Zhu X.-Q."/>
            <person name="Korhonen P.K."/>
            <person name="Cai H."/>
            <person name="Young N.D."/>
            <person name="Nejsum P."/>
            <person name="von Samson-Himmelstjerna G."/>
            <person name="Boag P.R."/>
            <person name="Tan P."/>
            <person name="Li Q."/>
            <person name="Min J."/>
            <person name="Yang Y."/>
            <person name="Wang X."/>
            <person name="Fang X."/>
            <person name="Hall R.S."/>
            <person name="Hofmann A."/>
            <person name="Sternberg P.W."/>
            <person name="Jex A.R."/>
            <person name="Gasser R.B."/>
        </authorList>
    </citation>
    <scope>NUCLEOTIDE SEQUENCE [LARGE SCALE GENOMIC DNA]</scope>
    <source>
        <strain evidence="5">PN_DK_2014</strain>
    </source>
</reference>
<evidence type="ECO:0000256" key="1">
    <source>
        <dbReference type="ARBA" id="ARBA00022723"/>
    </source>
</evidence>
<evidence type="ECO:0000313" key="5">
    <source>
        <dbReference type="EMBL" id="KHN88005.1"/>
    </source>
</evidence>
<comment type="caution">
    <text evidence="5">The sequence shown here is derived from an EMBL/GenBank/DDBJ whole genome shotgun (WGS) entry which is preliminary data.</text>
</comment>
<name>A0A0B2W465_TOXCA</name>
<evidence type="ECO:0000313" key="6">
    <source>
        <dbReference type="Proteomes" id="UP000031036"/>
    </source>
</evidence>
<keyword evidence="1" id="KW-0479">Metal-binding</keyword>
<evidence type="ECO:0000256" key="3">
    <source>
        <dbReference type="ARBA" id="ARBA00023038"/>
    </source>
</evidence>
<dbReference type="Gene3D" id="2.10.110.10">
    <property type="entry name" value="Cysteine Rich Protein"/>
    <property type="match status" value="1"/>
</dbReference>
<dbReference type="STRING" id="6265.A0A0B2W465"/>
<dbReference type="InterPro" id="IPR001781">
    <property type="entry name" value="Znf_LIM"/>
</dbReference>
<dbReference type="GO" id="GO:0046872">
    <property type="term" value="F:metal ion binding"/>
    <property type="evidence" value="ECO:0007669"/>
    <property type="project" value="UniProtKB-KW"/>
</dbReference>
<proteinExistence type="predicted"/>
<dbReference type="EMBL" id="JPKZ01000315">
    <property type="protein sequence ID" value="KHN88005.1"/>
    <property type="molecule type" value="Genomic_DNA"/>
</dbReference>
<dbReference type="AlphaFoldDB" id="A0A0B2W465"/>
<sequence>MVSIQTGIVYHVSCHRCYQCGKQLSPGEKIIVDDTTHAVSCLTHTTNNNGIEREQQLLCDRILEAEPNSPPTNITLEQLLAFPFENGQDADDESETPS</sequence>
<accession>A0A0B2W465</accession>
<evidence type="ECO:0000256" key="2">
    <source>
        <dbReference type="ARBA" id="ARBA00022833"/>
    </source>
</evidence>
<dbReference type="Pfam" id="PF00412">
    <property type="entry name" value="LIM"/>
    <property type="match status" value="1"/>
</dbReference>
<dbReference type="Proteomes" id="UP000031036">
    <property type="component" value="Unassembled WGS sequence"/>
</dbReference>
<gene>
    <name evidence="5" type="primary">mec-3</name>
    <name evidence="5" type="ORF">Tcan_06812</name>
</gene>